<evidence type="ECO:0000313" key="2">
    <source>
        <dbReference type="EMBL" id="EEW93324.1"/>
    </source>
</evidence>
<gene>
    <name evidence="2" type="ORF">HMPREF0446_00206</name>
</gene>
<organism evidence="2 3">
    <name type="scientific">Granulicatella elegans ATCC 700633</name>
    <dbReference type="NCBI Taxonomy" id="626369"/>
    <lineage>
        <taxon>Bacteria</taxon>
        <taxon>Bacillati</taxon>
        <taxon>Bacillota</taxon>
        <taxon>Bacilli</taxon>
        <taxon>Lactobacillales</taxon>
        <taxon>Carnobacteriaceae</taxon>
        <taxon>Granulicatella</taxon>
    </lineage>
</organism>
<reference evidence="2" key="1">
    <citation type="submission" date="2009-09" db="EMBL/GenBank/DDBJ databases">
        <authorList>
            <consortium name="The Broad Institute Genome Sequencing Platform"/>
            <person name="Ward D."/>
            <person name="Feldgarden M."/>
            <person name="Earl A."/>
            <person name="Young S.K."/>
            <person name="Zeng Q."/>
            <person name="Koehrsen M."/>
            <person name="Alvarado L."/>
            <person name="Berlin A."/>
            <person name="Bochicchio J."/>
            <person name="Borenstein D."/>
            <person name="Chapman S.B."/>
            <person name="Chen Z."/>
            <person name="Engels R."/>
            <person name="Freedman E."/>
            <person name="Gellesch M."/>
            <person name="Goldberg J."/>
            <person name="Griggs A."/>
            <person name="Gujja S."/>
            <person name="Heilman E."/>
            <person name="Heiman D."/>
            <person name="Hepburn T."/>
            <person name="Howarth C."/>
            <person name="Jen D."/>
            <person name="Larson L."/>
            <person name="Lewis B."/>
            <person name="Mehta T."/>
            <person name="Park D."/>
            <person name="Pearson M."/>
            <person name="Roberts A."/>
            <person name="Saif S."/>
            <person name="Shea T."/>
            <person name="Shenoy N."/>
            <person name="Sisk P."/>
            <person name="Stolte C."/>
            <person name="Sykes S."/>
            <person name="Thomson T."/>
            <person name="Walk T."/>
            <person name="White J."/>
            <person name="Yandava C."/>
            <person name="Sibley C.D."/>
            <person name="Field T.R."/>
            <person name="Grinwis M."/>
            <person name="Eshaghurshan C.S."/>
            <person name="Surette M.G."/>
            <person name="Haas B."/>
            <person name="Nusbaum C."/>
            <person name="Birren B."/>
        </authorList>
    </citation>
    <scope>NUCLEOTIDE SEQUENCE [LARGE SCALE GENOMIC DNA]</scope>
    <source>
        <strain evidence="2">ATCC 700633</strain>
    </source>
</reference>
<dbReference type="PANTHER" id="PTHR43404">
    <property type="entry name" value="LIPOPOLYSACCHARIDE CHOLINEPHOSPHOTRANSFERASE LICD"/>
    <property type="match status" value="1"/>
</dbReference>
<sequence>MPKYLTKEELKQTQLDILKYIDRICKENDIRYFVSYGTLLGAVRHKGFIPWDDDIDISMYRSEYDKFIQAVEKDQHPYYKILSKETSDWYFQNFLVVTDERTVVEDHIKVDRHDTSVFVDVFPIERYDDIKLIDKAHLMATLRMIAYIKLQYVQYGDSQLKDICRKIMWYALRIVNPRWFGNRIDALIKKYRKEDGQYEGLVGCGKDGRKEVFPRGTFEELIELPFEDMMVPAPKEYDVFLSQFYGDYMTVPSQEEIDYKSHLLQAYRKDKQ</sequence>
<dbReference type="eggNOG" id="COG3475">
    <property type="taxonomic scope" value="Bacteria"/>
</dbReference>
<proteinExistence type="predicted"/>
<dbReference type="GO" id="GO:0009100">
    <property type="term" value="P:glycoprotein metabolic process"/>
    <property type="evidence" value="ECO:0007669"/>
    <property type="project" value="UniProtKB-ARBA"/>
</dbReference>
<accession>D0BJS1</accession>
<dbReference type="STRING" id="626369.HMPREF0446_00206"/>
<dbReference type="EMBL" id="ACRF02000014">
    <property type="protein sequence ID" value="EEW93324.1"/>
    <property type="molecule type" value="Genomic_DNA"/>
</dbReference>
<protein>
    <recommendedName>
        <fullName evidence="1">LicD/FKTN/FKRP nucleotidyltransferase domain-containing protein</fullName>
    </recommendedName>
</protein>
<evidence type="ECO:0000259" key="1">
    <source>
        <dbReference type="Pfam" id="PF04991"/>
    </source>
</evidence>
<dbReference type="OrthoDB" id="9786100at2"/>
<keyword evidence="3" id="KW-1185">Reference proteome</keyword>
<comment type="caution">
    <text evidence="2">The sequence shown here is derived from an EMBL/GenBank/DDBJ whole genome shotgun (WGS) entry which is preliminary data.</text>
</comment>
<dbReference type="PANTHER" id="PTHR43404:SF2">
    <property type="entry name" value="LIPOPOLYSACCHARIDE CHOLINEPHOSPHOTRANSFERASE LICD"/>
    <property type="match status" value="1"/>
</dbReference>
<dbReference type="HOGENOM" id="CLU_075543_1_0_9"/>
<dbReference type="InterPro" id="IPR052942">
    <property type="entry name" value="LPS_cholinephosphotransferase"/>
</dbReference>
<dbReference type="Pfam" id="PF04991">
    <property type="entry name" value="LicD"/>
    <property type="match status" value="1"/>
</dbReference>
<reference evidence="2" key="2">
    <citation type="submission" date="2011-10" db="EMBL/GenBank/DDBJ databases">
        <title>The Genome Sequence of Granulicatella elegans ATCC 700633.</title>
        <authorList>
            <consortium name="The Broad Institute Genome Sequencing Platform"/>
            <consortium name="The Broad Institute Genome Sequencing Center for Infectious Disease"/>
            <person name="Earl A."/>
            <person name="Ward D."/>
            <person name="Feldgarden M."/>
            <person name="Gevers D."/>
            <person name="Sibley C.D."/>
            <person name="Field T.R."/>
            <person name="Grinwis M."/>
            <person name="Eshaghurshan C.S."/>
            <person name="Surette M.G."/>
            <person name="Young S.K."/>
            <person name="Zeng Q."/>
            <person name="Gargeya S."/>
            <person name="Fitzgerald M."/>
            <person name="Haas B."/>
            <person name="Abouelleil A."/>
            <person name="Alvarado L."/>
            <person name="Arachchi H.M."/>
            <person name="Berlin A."/>
            <person name="Brown A."/>
            <person name="Chapman S.B."/>
            <person name="Chen Z."/>
            <person name="Dunbar C."/>
            <person name="Freedman E."/>
            <person name="Gearin G."/>
            <person name="Goldberg J."/>
            <person name="Griggs A."/>
            <person name="Gujja S."/>
            <person name="Heiman D."/>
            <person name="Howarth C."/>
            <person name="Larson L."/>
            <person name="Lui A."/>
            <person name="MacDonald P.J.P."/>
            <person name="Montmayeur A."/>
            <person name="Murphy C."/>
            <person name="Neiman D."/>
            <person name="Pearson M."/>
            <person name="Priest M."/>
            <person name="Roberts A."/>
            <person name="Saif S."/>
            <person name="Shea T."/>
            <person name="Shenoy N."/>
            <person name="Sisk P."/>
            <person name="Stolte C."/>
            <person name="Sykes S."/>
            <person name="Wortman J."/>
            <person name="Nusbaum C."/>
            <person name="Birren B."/>
        </authorList>
    </citation>
    <scope>NUCLEOTIDE SEQUENCE [LARGE SCALE GENOMIC DNA]</scope>
    <source>
        <strain evidence="2">ATCC 700633</strain>
    </source>
</reference>
<feature type="domain" description="LicD/FKTN/FKRP nucleotidyltransferase" evidence="1">
    <location>
        <begin position="25"/>
        <end position="246"/>
    </location>
</feature>
<dbReference type="AlphaFoldDB" id="D0BJS1"/>
<dbReference type="Proteomes" id="UP000002939">
    <property type="component" value="Unassembled WGS sequence"/>
</dbReference>
<evidence type="ECO:0000313" key="3">
    <source>
        <dbReference type="Proteomes" id="UP000002939"/>
    </source>
</evidence>
<name>D0BJS1_9LACT</name>
<dbReference type="RefSeq" id="WP_006702481.1">
    <property type="nucleotide sequence ID" value="NZ_KI391971.1"/>
</dbReference>
<dbReference type="InterPro" id="IPR007074">
    <property type="entry name" value="LicD/FKTN/FKRP_NTP_transf"/>
</dbReference>